<evidence type="ECO:0000256" key="5">
    <source>
        <dbReference type="ARBA" id="ARBA00022705"/>
    </source>
</evidence>
<dbReference type="GO" id="GO:0000731">
    <property type="term" value="P:DNA synthesis involved in DNA repair"/>
    <property type="evidence" value="ECO:0007669"/>
    <property type="project" value="TreeGrafter"/>
</dbReference>
<comment type="function">
    <text evidence="9 10">The RecF protein is involved in DNA metabolism; it is required for DNA replication and normal SOS inducibility. RecF binds preferentially to single-stranded, linear DNA. It also seems to bind ATP.</text>
</comment>
<gene>
    <name evidence="9" type="primary">recF</name>
    <name evidence="12" type="ORF">HU137_05615</name>
</gene>
<dbReference type="GO" id="GO:0005737">
    <property type="term" value="C:cytoplasm"/>
    <property type="evidence" value="ECO:0007669"/>
    <property type="project" value="UniProtKB-SubCell"/>
</dbReference>
<dbReference type="InterPro" id="IPR018078">
    <property type="entry name" value="DNA-binding_RecF_CS"/>
</dbReference>
<reference evidence="12 13" key="1">
    <citation type="submission" date="2020-07" db="EMBL/GenBank/DDBJ databases">
        <title>Moheibacter lacus sp. nov., a member of the family Flavobacteriaceae isolated from freshwater lake sediment.</title>
        <authorList>
            <person name="Liu Y."/>
        </authorList>
    </citation>
    <scope>NUCLEOTIDE SEQUENCE [LARGE SCALE GENOMIC DNA]</scope>
    <source>
        <strain evidence="12 13">BDHS18</strain>
    </source>
</reference>
<comment type="subcellular location">
    <subcellularLocation>
        <location evidence="1 9 10">Cytoplasm</location>
    </subcellularLocation>
</comment>
<evidence type="ECO:0000256" key="10">
    <source>
        <dbReference type="RuleBase" id="RU000578"/>
    </source>
</evidence>
<feature type="binding site" evidence="9">
    <location>
        <begin position="30"/>
        <end position="37"/>
    </location>
    <ligand>
        <name>ATP</name>
        <dbReference type="ChEBI" id="CHEBI:30616"/>
    </ligand>
</feature>
<dbReference type="NCBIfam" id="TIGR00611">
    <property type="entry name" value="recf"/>
    <property type="match status" value="1"/>
</dbReference>
<evidence type="ECO:0000256" key="4">
    <source>
        <dbReference type="ARBA" id="ARBA00022490"/>
    </source>
</evidence>
<keyword evidence="5 9" id="KW-0235">DNA replication</keyword>
<sequence length="359" mass="42292">MFLQSIQLSNFKNFNEIQFELSPKINAFVGRNGVGKTNVLDAVHYLALTKSYLNFSDVQNINFEEDYFSIEGNFMKNELEEIVFCGVQKEKAKVFKRNAKQYERISDHIGLFPVVMISPYDLDLIKEGSDVRRKFMDNIISQSNKEYLQNLIRYNRVLNQRNSLLKFFFQNQTFDKISLEIYDDEMAELGKFIFQQRKEFIEAFLPIFSHYYQILSQGNESVQIRYESDLEEIPMDILLKESLPKDKVAQFTTKGIHKDDLKFTLMNYPVKKFGSQGQQKSYLIALKLAQFELMKNYLKITPLLLLDDIFDKLDEVRVEQLINLVNEEKFGQIFISDTHPERTENVVQQINSESKIFRL</sequence>
<dbReference type="GO" id="GO:0006260">
    <property type="term" value="P:DNA replication"/>
    <property type="evidence" value="ECO:0007669"/>
    <property type="project" value="UniProtKB-UniRule"/>
</dbReference>
<dbReference type="GO" id="GO:0003697">
    <property type="term" value="F:single-stranded DNA binding"/>
    <property type="evidence" value="ECO:0007669"/>
    <property type="project" value="UniProtKB-UniRule"/>
</dbReference>
<comment type="caution">
    <text evidence="12">The sequence shown here is derived from an EMBL/GenBank/DDBJ whole genome shotgun (WGS) entry which is preliminary data.</text>
</comment>
<keyword evidence="9 10" id="KW-0742">SOS response</keyword>
<dbReference type="RefSeq" id="WP_182042808.1">
    <property type="nucleotide sequence ID" value="NZ_JACDZE010000001.1"/>
</dbReference>
<dbReference type="InterPro" id="IPR042174">
    <property type="entry name" value="RecF_2"/>
</dbReference>
<feature type="domain" description="RecF/RecN/SMC N-terminal" evidence="11">
    <location>
        <begin position="2"/>
        <end position="346"/>
    </location>
</feature>
<name>A0A838ZNH3_9FLAO</name>
<dbReference type="Proteomes" id="UP000552241">
    <property type="component" value="Unassembled WGS sequence"/>
</dbReference>
<protein>
    <recommendedName>
        <fullName evidence="3 9">DNA replication and repair protein RecF</fullName>
    </recommendedName>
</protein>
<dbReference type="AlphaFoldDB" id="A0A838ZNH3"/>
<dbReference type="PANTHER" id="PTHR32182">
    <property type="entry name" value="DNA REPLICATION AND REPAIR PROTEIN RECF"/>
    <property type="match status" value="1"/>
</dbReference>
<evidence type="ECO:0000256" key="1">
    <source>
        <dbReference type="ARBA" id="ARBA00004496"/>
    </source>
</evidence>
<dbReference type="SUPFAM" id="SSF52540">
    <property type="entry name" value="P-loop containing nucleoside triphosphate hydrolases"/>
    <property type="match status" value="1"/>
</dbReference>
<dbReference type="PROSITE" id="PS00617">
    <property type="entry name" value="RECF_1"/>
    <property type="match status" value="1"/>
</dbReference>
<accession>A0A838ZNH3</accession>
<dbReference type="GO" id="GO:0006302">
    <property type="term" value="P:double-strand break repair"/>
    <property type="evidence" value="ECO:0007669"/>
    <property type="project" value="TreeGrafter"/>
</dbReference>
<keyword evidence="13" id="KW-1185">Reference proteome</keyword>
<keyword evidence="9 10" id="KW-0227">DNA damage</keyword>
<dbReference type="Gene3D" id="1.20.1050.90">
    <property type="entry name" value="RecF/RecN/SMC, N-terminal domain"/>
    <property type="match status" value="1"/>
</dbReference>
<dbReference type="HAMAP" id="MF_00365">
    <property type="entry name" value="RecF"/>
    <property type="match status" value="1"/>
</dbReference>
<evidence type="ECO:0000313" key="13">
    <source>
        <dbReference type="Proteomes" id="UP000552241"/>
    </source>
</evidence>
<evidence type="ECO:0000313" key="12">
    <source>
        <dbReference type="EMBL" id="MBA5629246.1"/>
    </source>
</evidence>
<dbReference type="InterPro" id="IPR003395">
    <property type="entry name" value="RecF/RecN/SMC_N"/>
</dbReference>
<keyword evidence="8 9" id="KW-0238">DNA-binding</keyword>
<evidence type="ECO:0000256" key="6">
    <source>
        <dbReference type="ARBA" id="ARBA00022741"/>
    </source>
</evidence>
<dbReference type="EMBL" id="JACDZE010000001">
    <property type="protein sequence ID" value="MBA5629246.1"/>
    <property type="molecule type" value="Genomic_DNA"/>
</dbReference>
<dbReference type="Pfam" id="PF02463">
    <property type="entry name" value="SMC_N"/>
    <property type="match status" value="1"/>
</dbReference>
<comment type="similarity">
    <text evidence="2 9 10">Belongs to the RecF family.</text>
</comment>
<evidence type="ECO:0000259" key="11">
    <source>
        <dbReference type="Pfam" id="PF02463"/>
    </source>
</evidence>
<keyword evidence="9 10" id="KW-0234">DNA repair</keyword>
<evidence type="ECO:0000256" key="2">
    <source>
        <dbReference type="ARBA" id="ARBA00008016"/>
    </source>
</evidence>
<dbReference type="PANTHER" id="PTHR32182:SF0">
    <property type="entry name" value="DNA REPLICATION AND REPAIR PROTEIN RECF"/>
    <property type="match status" value="1"/>
</dbReference>
<evidence type="ECO:0000256" key="3">
    <source>
        <dbReference type="ARBA" id="ARBA00020170"/>
    </source>
</evidence>
<dbReference type="PROSITE" id="PS00618">
    <property type="entry name" value="RECF_2"/>
    <property type="match status" value="1"/>
</dbReference>
<evidence type="ECO:0000256" key="7">
    <source>
        <dbReference type="ARBA" id="ARBA00022840"/>
    </source>
</evidence>
<dbReference type="Gene3D" id="3.40.50.300">
    <property type="entry name" value="P-loop containing nucleotide triphosphate hydrolases"/>
    <property type="match status" value="1"/>
</dbReference>
<evidence type="ECO:0000256" key="9">
    <source>
        <dbReference type="HAMAP-Rule" id="MF_00365"/>
    </source>
</evidence>
<keyword evidence="6 9" id="KW-0547">Nucleotide-binding</keyword>
<dbReference type="InterPro" id="IPR027417">
    <property type="entry name" value="P-loop_NTPase"/>
</dbReference>
<dbReference type="GO" id="GO:0005524">
    <property type="term" value="F:ATP binding"/>
    <property type="evidence" value="ECO:0007669"/>
    <property type="project" value="UniProtKB-UniRule"/>
</dbReference>
<evidence type="ECO:0000256" key="8">
    <source>
        <dbReference type="ARBA" id="ARBA00023125"/>
    </source>
</evidence>
<keyword evidence="7 9" id="KW-0067">ATP-binding</keyword>
<dbReference type="InterPro" id="IPR001238">
    <property type="entry name" value="DNA-binding_RecF"/>
</dbReference>
<keyword evidence="4 9" id="KW-0963">Cytoplasm</keyword>
<dbReference type="GO" id="GO:0009432">
    <property type="term" value="P:SOS response"/>
    <property type="evidence" value="ECO:0007669"/>
    <property type="project" value="UniProtKB-UniRule"/>
</dbReference>
<proteinExistence type="inferred from homology"/>
<organism evidence="12 13">
    <name type="scientific">Moheibacter lacus</name>
    <dbReference type="NCBI Taxonomy" id="2745851"/>
    <lineage>
        <taxon>Bacteria</taxon>
        <taxon>Pseudomonadati</taxon>
        <taxon>Bacteroidota</taxon>
        <taxon>Flavobacteriia</taxon>
        <taxon>Flavobacteriales</taxon>
        <taxon>Weeksellaceae</taxon>
        <taxon>Moheibacter</taxon>
    </lineage>
</organism>